<sequence length="578" mass="61076">MTTTKVFVAIASVLALSLPALSLEENTEAPLWLDEENISPGKVICRAGYVMDAYRIQDGFLVTRPDVKALEGPNLYAVSSLVDLPEAISSTFHILEAPGNAEPLFRPGWGVTDNQPLIDLARSVGDCASCSGGSTSVGFRAEVEGTVVRTNPQILEINKVRLAVRGEECAAFYTESPSASPTRAPTGTPTIRAPTPAPTTRRSLSPSGAPSLAPTRSPSSAPSATPSQAPSMTPSTVPSFAPSSMPSLRPSAAPSGAPAPIDCSGYQKTFQVPELPVVIHHVVNIDEADSSMSTLSAQVVYEGQGWLGFGISPNGGMNGSNVVIGTAGSGDNLLLNPGKYYLGGHSEEFVSLIDKQTLLDESITQNETHTVLSFTKYLEEEGEATINGNGTNRFVVAYGFDNLFSFHEQRASFVMTLSPCIPEEIEHIVNVTANYTEEVPFPEIEDIDIDGEENPNAIPFDGENDPELDITILGGSERPDDGENDPELDITTGGSQQPGDGENEPPVLEPGFEQDTEVAASKVGRISNKQGSDDQKPKAPADAYAAAAQFEGSDEASSAMVTRISMVVVGLTGMLIML</sequence>
<feature type="region of interest" description="Disordered" evidence="1">
    <location>
        <begin position="449"/>
        <end position="543"/>
    </location>
</feature>
<dbReference type="InterPro" id="IPR005018">
    <property type="entry name" value="DOMON_domain"/>
</dbReference>
<feature type="compositionally biased region" description="Polar residues" evidence="1">
    <location>
        <begin position="237"/>
        <end position="246"/>
    </location>
</feature>
<organism evidence="4 5">
    <name type="scientific">Seminavis robusta</name>
    <dbReference type="NCBI Taxonomy" id="568900"/>
    <lineage>
        <taxon>Eukaryota</taxon>
        <taxon>Sar</taxon>
        <taxon>Stramenopiles</taxon>
        <taxon>Ochrophyta</taxon>
        <taxon>Bacillariophyta</taxon>
        <taxon>Bacillariophyceae</taxon>
        <taxon>Bacillariophycidae</taxon>
        <taxon>Naviculales</taxon>
        <taxon>Naviculaceae</taxon>
        <taxon>Seminavis</taxon>
    </lineage>
</organism>
<gene>
    <name evidence="4" type="ORF">SEMRO_1304_G261080.1</name>
</gene>
<dbReference type="EMBL" id="CAICTM010001302">
    <property type="protein sequence ID" value="CAB9522450.1"/>
    <property type="molecule type" value="Genomic_DNA"/>
</dbReference>
<feature type="region of interest" description="Disordered" evidence="1">
    <location>
        <begin position="174"/>
        <end position="259"/>
    </location>
</feature>
<dbReference type="CDD" id="cd09631">
    <property type="entry name" value="DOMON_DOH"/>
    <property type="match status" value="1"/>
</dbReference>
<evidence type="ECO:0000256" key="2">
    <source>
        <dbReference type="SAM" id="SignalP"/>
    </source>
</evidence>
<dbReference type="Proteomes" id="UP001153069">
    <property type="component" value="Unassembled WGS sequence"/>
</dbReference>
<evidence type="ECO:0000256" key="1">
    <source>
        <dbReference type="SAM" id="MobiDB-lite"/>
    </source>
</evidence>
<feature type="compositionally biased region" description="Low complexity" evidence="1">
    <location>
        <begin position="250"/>
        <end position="259"/>
    </location>
</feature>
<dbReference type="Pfam" id="PF03351">
    <property type="entry name" value="DOMON"/>
    <property type="match status" value="1"/>
</dbReference>
<dbReference type="PANTHER" id="PTHR33683:SF46">
    <property type="entry name" value="SUSHI DOMAIN-CONTAINING PROTEIN"/>
    <property type="match status" value="1"/>
</dbReference>
<dbReference type="SMART" id="SM00664">
    <property type="entry name" value="DoH"/>
    <property type="match status" value="1"/>
</dbReference>
<reference evidence="4" key="1">
    <citation type="submission" date="2020-06" db="EMBL/GenBank/DDBJ databases">
        <authorList>
            <consortium name="Plant Systems Biology data submission"/>
        </authorList>
    </citation>
    <scope>NUCLEOTIDE SEQUENCE</scope>
    <source>
        <strain evidence="4">D6</strain>
    </source>
</reference>
<feature type="compositionally biased region" description="Low complexity" evidence="1">
    <location>
        <begin position="181"/>
        <end position="236"/>
    </location>
</feature>
<feature type="signal peptide" evidence="2">
    <location>
        <begin position="1"/>
        <end position="22"/>
    </location>
</feature>
<dbReference type="InterPro" id="IPR045266">
    <property type="entry name" value="DOH_DOMON"/>
</dbReference>
<keyword evidence="5" id="KW-1185">Reference proteome</keyword>
<comment type="caution">
    <text evidence="4">The sequence shown here is derived from an EMBL/GenBank/DDBJ whole genome shotgun (WGS) entry which is preliminary data.</text>
</comment>
<keyword evidence="2" id="KW-0732">Signal</keyword>
<dbReference type="AlphaFoldDB" id="A0A9N8ELC5"/>
<evidence type="ECO:0000313" key="4">
    <source>
        <dbReference type="EMBL" id="CAB9522450.1"/>
    </source>
</evidence>
<dbReference type="PANTHER" id="PTHR33683">
    <property type="entry name" value="1, PUTATIVE-RELATED"/>
    <property type="match status" value="1"/>
</dbReference>
<feature type="domain" description="DOMON" evidence="3">
    <location>
        <begin position="275"/>
        <end position="399"/>
    </location>
</feature>
<proteinExistence type="predicted"/>
<dbReference type="PROSITE" id="PS50836">
    <property type="entry name" value="DOMON"/>
    <property type="match status" value="1"/>
</dbReference>
<evidence type="ECO:0000313" key="5">
    <source>
        <dbReference type="Proteomes" id="UP001153069"/>
    </source>
</evidence>
<protein>
    <recommendedName>
        <fullName evidence="3">DOMON domain-containing protein</fullName>
    </recommendedName>
</protein>
<evidence type="ECO:0000259" key="3">
    <source>
        <dbReference type="PROSITE" id="PS50836"/>
    </source>
</evidence>
<name>A0A9N8ELC5_9STRA</name>
<accession>A0A9N8ELC5</accession>
<dbReference type="OrthoDB" id="10003276at2759"/>
<feature type="chain" id="PRO_5040175989" description="DOMON domain-containing protein" evidence="2">
    <location>
        <begin position="23"/>
        <end position="578"/>
    </location>
</feature>